<reference evidence="1 2" key="1">
    <citation type="submission" date="2017-05" db="EMBL/GenBank/DDBJ databases">
        <authorList>
            <person name="Song R."/>
            <person name="Chenine A.L."/>
            <person name="Ruprecht R.M."/>
        </authorList>
    </citation>
    <scope>NUCLEOTIDE SEQUENCE [LARGE SCALE GENOMIC DNA]</scope>
    <source>
        <strain evidence="1 2">DSM 26136</strain>
    </source>
</reference>
<accession>A0A1Y0EN56</accession>
<name>A0A1Y0EN56_9BURK</name>
<dbReference type="RefSeq" id="WP_087279949.1">
    <property type="nucleotide sequence ID" value="NZ_CP021455.1"/>
</dbReference>
<dbReference type="Proteomes" id="UP000196138">
    <property type="component" value="Chromosome"/>
</dbReference>
<dbReference type="OrthoDB" id="8613246at2"/>
<evidence type="ECO:0000313" key="1">
    <source>
        <dbReference type="EMBL" id="ARU04752.1"/>
    </source>
</evidence>
<dbReference type="AlphaFoldDB" id="A0A1Y0EN56"/>
<evidence type="ECO:0000313" key="2">
    <source>
        <dbReference type="Proteomes" id="UP000196138"/>
    </source>
</evidence>
<proteinExistence type="predicted"/>
<sequence>MDADALMKELDEMGAALTEQAPRPAAQAGAQVFYDMVRTKAPVSTKAHSTKGKKQTYQPGNLRNSVYQVYSKDQSTETRAVYDISVNSKKAFYWRFVEFGTKKRRAHPFLRPSFYAAEEAAQQAMVAKFVEEAKQIKGISSA</sequence>
<dbReference type="InterPro" id="IPR010064">
    <property type="entry name" value="HK97-gp10_tail"/>
</dbReference>
<gene>
    <name evidence="1" type="ORF">CCO03_08740</name>
</gene>
<dbReference type="Pfam" id="PF04883">
    <property type="entry name" value="HK97-gp10_like"/>
    <property type="match status" value="1"/>
</dbReference>
<dbReference type="KEGG" id="cser:CCO03_08740"/>
<protein>
    <recommendedName>
        <fullName evidence="3">HK97 gp10 family phage protein</fullName>
    </recommendedName>
</protein>
<keyword evidence="2" id="KW-1185">Reference proteome</keyword>
<dbReference type="NCBIfam" id="TIGR01725">
    <property type="entry name" value="phge_HK97_gp10"/>
    <property type="match status" value="1"/>
</dbReference>
<dbReference type="EMBL" id="CP021455">
    <property type="protein sequence ID" value="ARU04752.1"/>
    <property type="molecule type" value="Genomic_DNA"/>
</dbReference>
<evidence type="ECO:0008006" key="3">
    <source>
        <dbReference type="Google" id="ProtNLM"/>
    </source>
</evidence>
<organism evidence="1 2">
    <name type="scientific">Comamonas serinivorans</name>
    <dbReference type="NCBI Taxonomy" id="1082851"/>
    <lineage>
        <taxon>Bacteria</taxon>
        <taxon>Pseudomonadati</taxon>
        <taxon>Pseudomonadota</taxon>
        <taxon>Betaproteobacteria</taxon>
        <taxon>Burkholderiales</taxon>
        <taxon>Comamonadaceae</taxon>
        <taxon>Comamonas</taxon>
    </lineage>
</organism>